<feature type="coiled-coil region" evidence="10">
    <location>
        <begin position="241"/>
        <end position="341"/>
    </location>
</feature>
<dbReference type="InterPro" id="IPR012955">
    <property type="entry name" value="CASP_C"/>
</dbReference>
<evidence type="ECO:0000256" key="9">
    <source>
        <dbReference type="ARBA" id="ARBA00023136"/>
    </source>
</evidence>
<evidence type="ECO:0000256" key="6">
    <source>
        <dbReference type="ARBA" id="ARBA00022989"/>
    </source>
</evidence>
<evidence type="ECO:0000256" key="7">
    <source>
        <dbReference type="ARBA" id="ARBA00023034"/>
    </source>
</evidence>
<feature type="coiled-coil region" evidence="10">
    <location>
        <begin position="504"/>
        <end position="552"/>
    </location>
</feature>
<organism evidence="14 15">
    <name type="scientific">Serendipita indica (strain DSM 11827)</name>
    <name type="common">Root endophyte fungus</name>
    <name type="synonym">Piriformospora indica</name>
    <dbReference type="NCBI Taxonomy" id="1109443"/>
    <lineage>
        <taxon>Eukaryota</taxon>
        <taxon>Fungi</taxon>
        <taxon>Dikarya</taxon>
        <taxon>Basidiomycota</taxon>
        <taxon>Agaricomycotina</taxon>
        <taxon>Agaricomycetes</taxon>
        <taxon>Sebacinales</taxon>
        <taxon>Serendipitaceae</taxon>
        <taxon>Serendipita</taxon>
    </lineage>
</organism>
<keyword evidence="8 10" id="KW-0175">Coiled coil</keyword>
<dbReference type="GO" id="GO:0000139">
    <property type="term" value="C:Golgi membrane"/>
    <property type="evidence" value="ECO:0007669"/>
    <property type="project" value="UniProtKB-SubCell"/>
</dbReference>
<feature type="domain" description="Cux N-terminal" evidence="13">
    <location>
        <begin position="3"/>
        <end position="114"/>
    </location>
</feature>
<evidence type="ECO:0000256" key="10">
    <source>
        <dbReference type="SAM" id="Coils"/>
    </source>
</evidence>
<feature type="region of interest" description="Disordered" evidence="11">
    <location>
        <begin position="455"/>
        <end position="488"/>
    </location>
</feature>
<dbReference type="FunCoup" id="G4TL12">
    <property type="interactions" value="115"/>
</dbReference>
<evidence type="ECO:0000259" key="13">
    <source>
        <dbReference type="Pfam" id="PF25398"/>
    </source>
</evidence>
<evidence type="ECO:0000256" key="8">
    <source>
        <dbReference type="ARBA" id="ARBA00023054"/>
    </source>
</evidence>
<keyword evidence="15" id="KW-1185">Reference proteome</keyword>
<dbReference type="Proteomes" id="UP000007148">
    <property type="component" value="Unassembled WGS sequence"/>
</dbReference>
<evidence type="ECO:0000256" key="4">
    <source>
        <dbReference type="ARBA" id="ARBA00022448"/>
    </source>
</evidence>
<keyword evidence="6" id="KW-1133">Transmembrane helix</keyword>
<comment type="caution">
    <text evidence="14">The sequence shown here is derived from an EMBL/GenBank/DDBJ whole genome shotgun (WGS) entry which is preliminary data.</text>
</comment>
<keyword evidence="7" id="KW-0333">Golgi apparatus</keyword>
<feature type="coiled-coil region" evidence="10">
    <location>
        <begin position="62"/>
        <end position="89"/>
    </location>
</feature>
<dbReference type="GO" id="GO:0006891">
    <property type="term" value="P:intra-Golgi vesicle-mediated transport"/>
    <property type="evidence" value="ECO:0007669"/>
    <property type="project" value="InterPro"/>
</dbReference>
<dbReference type="Pfam" id="PF08172">
    <property type="entry name" value="CASP_C"/>
    <property type="match status" value="1"/>
</dbReference>
<evidence type="ECO:0000313" key="14">
    <source>
        <dbReference type="EMBL" id="CCA72005.1"/>
    </source>
</evidence>
<evidence type="ECO:0000256" key="5">
    <source>
        <dbReference type="ARBA" id="ARBA00022692"/>
    </source>
</evidence>
<evidence type="ECO:0000256" key="11">
    <source>
        <dbReference type="SAM" id="MobiDB-lite"/>
    </source>
</evidence>
<dbReference type="PANTHER" id="PTHR14043">
    <property type="entry name" value="CCAAT DISPLACEMENT PROTEIN-RELATED"/>
    <property type="match status" value="1"/>
</dbReference>
<evidence type="ECO:0000256" key="1">
    <source>
        <dbReference type="ARBA" id="ARBA00004409"/>
    </source>
</evidence>
<dbReference type="STRING" id="1109443.G4TL12"/>
<dbReference type="HOGENOM" id="CLU_016758_0_0_1"/>
<dbReference type="InterPro" id="IPR057476">
    <property type="entry name" value="Cux_N"/>
</dbReference>
<evidence type="ECO:0000256" key="3">
    <source>
        <dbReference type="ARBA" id="ARBA00018691"/>
    </source>
</evidence>
<dbReference type="InParanoid" id="G4TL12"/>
<feature type="coiled-coil region" evidence="10">
    <location>
        <begin position="120"/>
        <end position="208"/>
    </location>
</feature>
<reference evidence="14 15" key="1">
    <citation type="journal article" date="2011" name="PLoS Pathog.">
        <title>Endophytic Life Strategies Decoded by Genome and Transcriptome Analyses of the Mutualistic Root Symbiont Piriformospora indica.</title>
        <authorList>
            <person name="Zuccaro A."/>
            <person name="Lahrmann U."/>
            <person name="Guldener U."/>
            <person name="Langen G."/>
            <person name="Pfiffi S."/>
            <person name="Biedenkopf D."/>
            <person name="Wong P."/>
            <person name="Samans B."/>
            <person name="Grimm C."/>
            <person name="Basiewicz M."/>
            <person name="Murat C."/>
            <person name="Martin F."/>
            <person name="Kogel K.H."/>
        </authorList>
    </citation>
    <scope>NUCLEOTIDE SEQUENCE [LARGE SCALE GENOMIC DNA]</scope>
    <source>
        <strain evidence="14 15">DSM 11827</strain>
    </source>
</reference>
<feature type="domain" description="CASP C-terminal" evidence="12">
    <location>
        <begin position="423"/>
        <end position="663"/>
    </location>
</feature>
<dbReference type="OMA" id="WQQEGFN"/>
<accession>G4TL12</accession>
<evidence type="ECO:0000313" key="15">
    <source>
        <dbReference type="Proteomes" id="UP000007148"/>
    </source>
</evidence>
<comment type="similarity">
    <text evidence="2">Belongs to the CASP family.</text>
</comment>
<dbReference type="Pfam" id="PF25398">
    <property type="entry name" value="CUX1_N"/>
    <property type="match status" value="1"/>
</dbReference>
<evidence type="ECO:0000259" key="12">
    <source>
        <dbReference type="Pfam" id="PF08172"/>
    </source>
</evidence>
<name>G4TL12_SERID</name>
<gene>
    <name evidence="14" type="ORF">PIIN_05940</name>
</gene>
<dbReference type="AlphaFoldDB" id="G4TL12"/>
<dbReference type="PANTHER" id="PTHR14043:SF2">
    <property type="entry name" value="HOMEOBOX PROTEIN CUT"/>
    <property type="match status" value="1"/>
</dbReference>
<sequence>MAENNFSAALSAWKDINLTELQKALDAQGVELVENQKESVVGRKALADKTREFKRLPDEEKLVEIKVLLKAYQTEIDNLTKRTKSAETAFLNAYKILAEAPDPYPLLDAAVDQMVKVGETKELEEEIQRLKNDNAELRRKVAESASLETARKRAEDKLEALQSKMEDAIREKVAQKEIELNATYDERILNYEERERDLQRQVTLVKDQLRDLRSSNESNQAKLLNQTQRQDTEVISKLAEMDMIISDLERANSRVAAVERRNELLRAEIEAVRTGQETEEKTQQLESKVAELEAEVAGLVRALESQKAASEDAQASSKRRLAELSKELAQRSGEVENLKNKMKQYVDYDEIKRELEIMKYVEFAGGEEDQDVQLPDPNASKANQQQAKSLETLLAAKNRKMLEELTRFRVLHAELEESYRTTTGELATCRAELEKQKILTERLENDIMHVDRHMGQANGERPSGRSTPSASADGLSGLNLGSNPDRPVRYTPIPFSSAADSSILPIVTSQRDRFRQRNAELEEELRKQFETISELRTDIKTLQSDNLKLYEKIRYMQSYQGESSILPGPTGAPGTSYSRAEPTLARNDGLHKYKSLYEQNMNPFEAFRGREAARAVQALNPLERGVLTLTQAILGNRRTRLFFIVYAMALHGLVLFTSYECTSVGSSNPTARVPH</sequence>
<comment type="subcellular location">
    <subcellularLocation>
        <location evidence="1">Golgi apparatus membrane</location>
        <topology evidence="1">Single-pass type IV membrane protein</topology>
    </subcellularLocation>
</comment>
<dbReference type="eggNOG" id="KOG0963">
    <property type="taxonomic scope" value="Eukaryota"/>
</dbReference>
<protein>
    <recommendedName>
        <fullName evidence="3">Protein CASP</fullName>
    </recommendedName>
</protein>
<dbReference type="EMBL" id="CAFZ01000144">
    <property type="protein sequence ID" value="CCA72005.1"/>
    <property type="molecule type" value="Genomic_DNA"/>
</dbReference>
<keyword evidence="4" id="KW-0813">Transport</keyword>
<dbReference type="OrthoDB" id="10257567at2759"/>
<keyword evidence="9" id="KW-0472">Membrane</keyword>
<keyword evidence="5" id="KW-0812">Transmembrane</keyword>
<proteinExistence type="inferred from homology"/>
<evidence type="ECO:0000256" key="2">
    <source>
        <dbReference type="ARBA" id="ARBA00006415"/>
    </source>
</evidence>